<proteinExistence type="predicted"/>
<organism evidence="2 3">
    <name type="scientific">Cystobacter fuscus (strain ATCC 25194 / DSM 2262 / NBRC 100088 / M29)</name>
    <dbReference type="NCBI Taxonomy" id="1242864"/>
    <lineage>
        <taxon>Bacteria</taxon>
        <taxon>Pseudomonadati</taxon>
        <taxon>Myxococcota</taxon>
        <taxon>Myxococcia</taxon>
        <taxon>Myxococcales</taxon>
        <taxon>Cystobacterineae</taxon>
        <taxon>Archangiaceae</taxon>
        <taxon>Cystobacter</taxon>
    </lineage>
</organism>
<comment type="caution">
    <text evidence="2">The sequence shown here is derived from an EMBL/GenBank/DDBJ whole genome shotgun (WGS) entry which is preliminary data.</text>
</comment>
<sequence length="61" mass="6584">MSALPEEGTSSEARQPPIIATSAANPNPHRESFLIRCAPLFTQHESEPFPSHKSASTPRGN</sequence>
<dbReference type="AlphaFoldDB" id="S9QZ10"/>
<reference evidence="2" key="1">
    <citation type="submission" date="2013-05" db="EMBL/GenBank/DDBJ databases">
        <title>Genome assembly of Cystobacter fuscus DSM 2262.</title>
        <authorList>
            <person name="Sharma G."/>
            <person name="Khatri I."/>
            <person name="Kaur C."/>
            <person name="Mayilraj S."/>
            <person name="Subramanian S."/>
        </authorList>
    </citation>
    <scope>NUCLEOTIDE SEQUENCE [LARGE SCALE GENOMIC DNA]</scope>
    <source>
        <strain evidence="2">DSM 2262</strain>
    </source>
</reference>
<accession>S9QZ10</accession>
<feature type="region of interest" description="Disordered" evidence="1">
    <location>
        <begin position="1"/>
        <end position="30"/>
    </location>
</feature>
<evidence type="ECO:0000313" key="2">
    <source>
        <dbReference type="EMBL" id="EPX61913.1"/>
    </source>
</evidence>
<name>S9QZ10_CYSF2</name>
<evidence type="ECO:0000256" key="1">
    <source>
        <dbReference type="SAM" id="MobiDB-lite"/>
    </source>
</evidence>
<dbReference type="EMBL" id="ANAH02000009">
    <property type="protein sequence ID" value="EPX61913.1"/>
    <property type="molecule type" value="Genomic_DNA"/>
</dbReference>
<evidence type="ECO:0000313" key="3">
    <source>
        <dbReference type="Proteomes" id="UP000011682"/>
    </source>
</evidence>
<keyword evidence="3" id="KW-1185">Reference proteome</keyword>
<gene>
    <name evidence="2" type="ORF">D187_010532</name>
</gene>
<protein>
    <submittedName>
        <fullName evidence="2">Uncharacterized protein</fullName>
    </submittedName>
</protein>
<dbReference type="Proteomes" id="UP000011682">
    <property type="component" value="Unassembled WGS sequence"/>
</dbReference>